<dbReference type="Pfam" id="PF13923">
    <property type="entry name" value="zf-C3HC4_2"/>
    <property type="match status" value="1"/>
</dbReference>
<dbReference type="PANTHER" id="PTHR23327:SF51">
    <property type="entry name" value="TRANSCRIPTIONAL REGULATOR OF YEAST FORM ADHERENCE 3"/>
    <property type="match status" value="1"/>
</dbReference>
<protein>
    <recommendedName>
        <fullName evidence="1">RING-type domain-containing protein</fullName>
    </recommendedName>
</protein>
<dbReference type="AlphaFoldDB" id="A0A6C0JJ12"/>
<proteinExistence type="predicted"/>
<accession>A0A6C0JJ12</accession>
<organism evidence="2">
    <name type="scientific">viral metagenome</name>
    <dbReference type="NCBI Taxonomy" id="1070528"/>
    <lineage>
        <taxon>unclassified sequences</taxon>
        <taxon>metagenomes</taxon>
        <taxon>organismal metagenomes</taxon>
    </lineage>
</organism>
<dbReference type="PROSITE" id="PS50089">
    <property type="entry name" value="ZF_RING_2"/>
    <property type="match status" value="1"/>
</dbReference>
<feature type="domain" description="RING-type" evidence="1">
    <location>
        <begin position="83"/>
        <end position="121"/>
    </location>
</feature>
<dbReference type="InterPro" id="IPR013083">
    <property type="entry name" value="Znf_RING/FYVE/PHD"/>
</dbReference>
<dbReference type="SMART" id="SM00184">
    <property type="entry name" value="RING"/>
    <property type="match status" value="1"/>
</dbReference>
<evidence type="ECO:0000259" key="1">
    <source>
        <dbReference type="PROSITE" id="PS50089"/>
    </source>
</evidence>
<evidence type="ECO:0000313" key="2">
    <source>
        <dbReference type="EMBL" id="QHU05662.1"/>
    </source>
</evidence>
<dbReference type="Gene3D" id="3.30.40.10">
    <property type="entry name" value="Zinc/RING finger domain, C3HC4 (zinc finger)"/>
    <property type="match status" value="1"/>
</dbReference>
<dbReference type="SUPFAM" id="SSF57850">
    <property type="entry name" value="RING/U-box"/>
    <property type="match status" value="1"/>
</dbReference>
<dbReference type="InterPro" id="IPR001841">
    <property type="entry name" value="Znf_RING"/>
</dbReference>
<reference evidence="2" key="1">
    <citation type="journal article" date="2020" name="Nature">
        <title>Giant virus diversity and host interactions through global metagenomics.</title>
        <authorList>
            <person name="Schulz F."/>
            <person name="Roux S."/>
            <person name="Paez-Espino D."/>
            <person name="Jungbluth S."/>
            <person name="Walsh D.A."/>
            <person name="Denef V.J."/>
            <person name="McMahon K.D."/>
            <person name="Konstantinidis K.T."/>
            <person name="Eloe-Fadrosh E.A."/>
            <person name="Kyrpides N.C."/>
            <person name="Woyke T."/>
        </authorList>
    </citation>
    <scope>NUCLEOTIDE SEQUENCE</scope>
    <source>
        <strain evidence="2">GVMAG-M-3300027736-24</strain>
    </source>
</reference>
<name>A0A6C0JJ12_9ZZZZ</name>
<dbReference type="PANTHER" id="PTHR23327">
    <property type="entry name" value="RING FINGER PROTEIN 127"/>
    <property type="match status" value="1"/>
</dbReference>
<dbReference type="EMBL" id="MN740417">
    <property type="protein sequence ID" value="QHU05662.1"/>
    <property type="molecule type" value="Genomic_DNA"/>
</dbReference>
<sequence>METVTFKPIVEIKLNKTDLLAYYNSIENVLFPKTKKGDPDMTHSYNKTQMASLKKRKKEEVLEKYNRQLGNNKTKKIIAKDNCPVCYDPLTSMSVLKCGHTFCVSCTISHFRENDSCPLCRVKICEKPVKRKVMPSQIFRELITDVLDEEEEERMDLSMVDYIEHRLNDFKTNSRDSKLLALEICNEVELSMVCLAEHINEWYE</sequence>